<feature type="chain" id="PRO_5003052463" evidence="2">
    <location>
        <begin position="23"/>
        <end position="413"/>
    </location>
</feature>
<dbReference type="OrthoDB" id="10534164at2759"/>
<organism evidence="3">
    <name type="scientific">Theileria annulata</name>
    <dbReference type="NCBI Taxonomy" id="5874"/>
    <lineage>
        <taxon>Eukaryota</taxon>
        <taxon>Sar</taxon>
        <taxon>Alveolata</taxon>
        <taxon>Apicomplexa</taxon>
        <taxon>Aconoidasida</taxon>
        <taxon>Piroplasmida</taxon>
        <taxon>Theileriidae</taxon>
        <taxon>Theileria</taxon>
    </lineage>
</organism>
<reference evidence="3" key="1">
    <citation type="journal article" date="2010" name="BMC Genomics">
        <title>Evolution and diversity of secretome genes in the apicomplexan parasite Theileria annulata.</title>
        <authorList>
            <person name="Weir W."/>
            <person name="Karagenc T."/>
            <person name="Baird M."/>
            <person name="Tait A."/>
            <person name="Shiels B.R."/>
        </authorList>
    </citation>
    <scope>NUCLEOTIDE SEQUENCE</scope>
    <source>
        <strain evidence="3">W027</strain>
    </source>
</reference>
<feature type="compositionally biased region" description="Basic and acidic residues" evidence="1">
    <location>
        <begin position="143"/>
        <end position="162"/>
    </location>
</feature>
<evidence type="ECO:0000256" key="2">
    <source>
        <dbReference type="SAM" id="SignalP"/>
    </source>
</evidence>
<feature type="compositionally biased region" description="Polar residues" evidence="1">
    <location>
        <begin position="98"/>
        <end position="108"/>
    </location>
</feature>
<dbReference type="InterPro" id="IPR007480">
    <property type="entry name" value="DUF529"/>
</dbReference>
<feature type="compositionally biased region" description="Acidic residues" evidence="1">
    <location>
        <begin position="163"/>
        <end position="172"/>
    </location>
</feature>
<keyword evidence="2" id="KW-0732">Signal</keyword>
<evidence type="ECO:0000256" key="1">
    <source>
        <dbReference type="SAM" id="MobiDB-lite"/>
    </source>
</evidence>
<proteinExistence type="predicted"/>
<accession>D3XP23</accession>
<dbReference type="AlphaFoldDB" id="D3XP23"/>
<feature type="region of interest" description="Disordered" evidence="1">
    <location>
        <begin position="139"/>
        <end position="172"/>
    </location>
</feature>
<gene>
    <name evidence="3" type="ORF">TA17485</name>
</gene>
<dbReference type="VEuPathDB" id="PiroplasmaDB:TA17485"/>
<dbReference type="EMBL" id="GU373089">
    <property type="protein sequence ID" value="ADD12138.1"/>
    <property type="molecule type" value="Genomic_DNA"/>
</dbReference>
<feature type="region of interest" description="Disordered" evidence="1">
    <location>
        <begin position="79"/>
        <end position="118"/>
    </location>
</feature>
<evidence type="ECO:0000313" key="3">
    <source>
        <dbReference type="EMBL" id="ADD12138.1"/>
    </source>
</evidence>
<dbReference type="Pfam" id="PF04385">
    <property type="entry name" value="FAINT"/>
    <property type="match status" value="1"/>
</dbReference>
<feature type="signal peptide" evidence="2">
    <location>
        <begin position="1"/>
        <end position="22"/>
    </location>
</feature>
<protein>
    <submittedName>
        <fullName evidence="3">SVSP2</fullName>
    </submittedName>
</protein>
<sequence>MNKYVRYTYILLIIILIGSVKSSDKQPSLVSDDSTDDSDDNNFDTVVRELESLIEDHEAPGDTVVSDNLLQHGLGHITSHGYIEQPTDDHTPPEYQSPDESPATQHQPIPQDGKYYLIEPQPGKDVKYRLVPITHLEYIPAHPEPEPEPKDTDHADVEKPESESESPEEEDNFEVIVRGVENIVDEEHQNPPAIEYKKVDWSAGVQTGSRKPYELPAIMFIGLNNDDELVPMTTSCYKIISFNFYLVKFKFGCRCVEILCNGKRVWSHRPGTSYPRTLIYNRKEGKFMVNFNNRIVSCSLKDGRWTEKVIYRPKELRLFTKTAEGLYCKLTHNKYNFHFTAFGSFKYVFNQGLTCDMIQINDEIVWQREENGPIVLKMSYFGPKYLRIYFENFTMEIQNFEGEYKIKTFTNDK</sequence>
<name>D3XP23_THEAN</name>